<accession>A0A432ZRX0</accession>
<dbReference type="SUPFAM" id="SSF52172">
    <property type="entry name" value="CheY-like"/>
    <property type="match status" value="1"/>
</dbReference>
<feature type="repeat" description="TPR" evidence="2">
    <location>
        <begin position="451"/>
        <end position="484"/>
    </location>
</feature>
<evidence type="ECO:0000313" key="5">
    <source>
        <dbReference type="Proteomes" id="UP000287996"/>
    </source>
</evidence>
<dbReference type="AlphaFoldDB" id="A0A432ZRX0"/>
<dbReference type="PROSITE" id="PS50005">
    <property type="entry name" value="TPR"/>
    <property type="match status" value="2"/>
</dbReference>
<dbReference type="GO" id="GO:0032991">
    <property type="term" value="C:protein-containing complex"/>
    <property type="evidence" value="ECO:0007669"/>
    <property type="project" value="UniProtKB-ARBA"/>
</dbReference>
<comment type="caution">
    <text evidence="4">The sequence shown here is derived from an EMBL/GenBank/DDBJ whole genome shotgun (WGS) entry which is preliminary data.</text>
</comment>
<name>A0A432ZRX0_9GAMM</name>
<keyword evidence="5" id="KW-1185">Reference proteome</keyword>
<dbReference type="Gene3D" id="3.40.50.2300">
    <property type="match status" value="1"/>
</dbReference>
<feature type="domain" description="Response regulatory" evidence="3">
    <location>
        <begin position="11"/>
        <end position="130"/>
    </location>
</feature>
<dbReference type="InterPro" id="IPR019734">
    <property type="entry name" value="TPR_rpt"/>
</dbReference>
<dbReference type="InterPro" id="IPR052048">
    <property type="entry name" value="ST_Response_Regulator"/>
</dbReference>
<dbReference type="InterPro" id="IPR015374">
    <property type="entry name" value="ChAPs"/>
</dbReference>
<dbReference type="InterPro" id="IPR011990">
    <property type="entry name" value="TPR-like_helical_dom_sf"/>
</dbReference>
<evidence type="ECO:0000313" key="4">
    <source>
        <dbReference type="EMBL" id="RUO80576.1"/>
    </source>
</evidence>
<keyword evidence="2" id="KW-0802">TPR repeat</keyword>
<sequence length="545" mass="62715">MKKLVNLRKKRFLIIDDQKPFQVMLKGLLLSLGAGEVVTKTSGEAGIAAHQKHPFDILMVDYNLGRGKNGRQVLEELRARNLLKEDSLFFLITGDNTRPMVLSALELQPDDYLMKPFSHGTLRARLQRSHNKRETLKDVYQPLLKHEYYECIAACQKHIDEQGRYVNFCRKLQAEMYNKTEQYDKAETLLMELLSEHKQAWALLVLAETRMLQNRPYDALDIARKVARSTPNAIEAHDLLVRAYLAIEEYENALESARKAISLAPYSLERQSLLANVARQNGDFDLARQAMQHIVEITRKSVHRHPKHLLAYLRSILDAAEHGETRQQISRYQTEASLALQRARFDDNIVYSELSFDDIESVVSARIEAFNGRFREAQKHLNDVVGTQLANDEEISDELLPDIMCVLMDLGEYEKADEIAKRLQQAGGVDEYTERLLSARMNASQQRQNKFFECHHQGIKYYRNGNFGRALENFTEALKHAPMNSGAALNYIQAASRILGTSEEPNQQLVQECKRCFRILEGLSLTPSHQQRYDQLYEQCRRFGV</sequence>
<dbReference type="Pfam" id="PF09295">
    <property type="entry name" value="ChAPs"/>
    <property type="match status" value="1"/>
</dbReference>
<evidence type="ECO:0000256" key="2">
    <source>
        <dbReference type="PROSITE-ProRule" id="PRU00339"/>
    </source>
</evidence>
<dbReference type="Pfam" id="PF13432">
    <property type="entry name" value="TPR_16"/>
    <property type="match status" value="1"/>
</dbReference>
<dbReference type="Proteomes" id="UP000287996">
    <property type="component" value="Unassembled WGS sequence"/>
</dbReference>
<dbReference type="SUPFAM" id="SSF48452">
    <property type="entry name" value="TPR-like"/>
    <property type="match status" value="2"/>
</dbReference>
<dbReference type="OrthoDB" id="7298659at2"/>
<gene>
    <name evidence="4" type="ORF">CWI84_05825</name>
</gene>
<dbReference type="PANTHER" id="PTHR43228">
    <property type="entry name" value="TWO-COMPONENT RESPONSE REGULATOR"/>
    <property type="match status" value="1"/>
</dbReference>
<dbReference type="InterPro" id="IPR011006">
    <property type="entry name" value="CheY-like_superfamily"/>
</dbReference>
<dbReference type="RefSeq" id="WP_126841634.1">
    <property type="nucleotide sequence ID" value="NZ_PIQH01000004.1"/>
</dbReference>
<evidence type="ECO:0000256" key="1">
    <source>
        <dbReference type="PROSITE-ProRule" id="PRU00169"/>
    </source>
</evidence>
<keyword evidence="1" id="KW-0597">Phosphoprotein</keyword>
<dbReference type="GO" id="GO:0012505">
    <property type="term" value="C:endomembrane system"/>
    <property type="evidence" value="ECO:0007669"/>
    <property type="project" value="UniProtKB-ARBA"/>
</dbReference>
<dbReference type="SMART" id="SM00028">
    <property type="entry name" value="TPR"/>
    <property type="match status" value="4"/>
</dbReference>
<dbReference type="InterPro" id="IPR001789">
    <property type="entry name" value="Sig_transdc_resp-reg_receiver"/>
</dbReference>
<dbReference type="CDD" id="cd17589">
    <property type="entry name" value="REC_TPR"/>
    <property type="match status" value="1"/>
</dbReference>
<dbReference type="EMBL" id="PIQH01000004">
    <property type="protein sequence ID" value="RUO80576.1"/>
    <property type="molecule type" value="Genomic_DNA"/>
</dbReference>
<dbReference type="Pfam" id="PF00072">
    <property type="entry name" value="Response_reg"/>
    <property type="match status" value="1"/>
</dbReference>
<organism evidence="4 5">
    <name type="scientific">Idiomarina tyrosinivorans</name>
    <dbReference type="NCBI Taxonomy" id="1445662"/>
    <lineage>
        <taxon>Bacteria</taxon>
        <taxon>Pseudomonadati</taxon>
        <taxon>Pseudomonadota</taxon>
        <taxon>Gammaproteobacteria</taxon>
        <taxon>Alteromonadales</taxon>
        <taxon>Idiomarinaceae</taxon>
        <taxon>Idiomarina</taxon>
    </lineage>
</organism>
<dbReference type="PROSITE" id="PS50110">
    <property type="entry name" value="RESPONSE_REGULATORY"/>
    <property type="match status" value="1"/>
</dbReference>
<dbReference type="PANTHER" id="PTHR43228:SF1">
    <property type="entry name" value="TWO-COMPONENT RESPONSE REGULATOR ARR22"/>
    <property type="match status" value="1"/>
</dbReference>
<dbReference type="Gene3D" id="1.25.40.10">
    <property type="entry name" value="Tetratricopeptide repeat domain"/>
    <property type="match status" value="2"/>
</dbReference>
<dbReference type="GO" id="GO:0000160">
    <property type="term" value="P:phosphorelay signal transduction system"/>
    <property type="evidence" value="ECO:0007669"/>
    <property type="project" value="InterPro"/>
</dbReference>
<dbReference type="GO" id="GO:0016192">
    <property type="term" value="P:vesicle-mediated transport"/>
    <property type="evidence" value="ECO:0007669"/>
    <property type="project" value="UniProtKB-ARBA"/>
</dbReference>
<feature type="repeat" description="TPR" evidence="2">
    <location>
        <begin position="234"/>
        <end position="267"/>
    </location>
</feature>
<dbReference type="SMART" id="SM00448">
    <property type="entry name" value="REC"/>
    <property type="match status" value="1"/>
</dbReference>
<reference evidence="4 5" key="1">
    <citation type="journal article" date="2011" name="Front. Microbiol.">
        <title>Genomic signatures of strain selection and enhancement in Bacillus atrophaeus var. globigii, a historical biowarfare simulant.</title>
        <authorList>
            <person name="Gibbons H.S."/>
            <person name="Broomall S.M."/>
            <person name="McNew L.A."/>
            <person name="Daligault H."/>
            <person name="Chapman C."/>
            <person name="Bruce D."/>
            <person name="Karavis M."/>
            <person name="Krepps M."/>
            <person name="McGregor P.A."/>
            <person name="Hong C."/>
            <person name="Park K.H."/>
            <person name="Akmal A."/>
            <person name="Feldman A."/>
            <person name="Lin J.S."/>
            <person name="Chang W.E."/>
            <person name="Higgs B.W."/>
            <person name="Demirev P."/>
            <person name="Lindquist J."/>
            <person name="Liem A."/>
            <person name="Fochler E."/>
            <person name="Read T.D."/>
            <person name="Tapia R."/>
            <person name="Johnson S."/>
            <person name="Bishop-Lilly K.A."/>
            <person name="Detter C."/>
            <person name="Han C."/>
            <person name="Sozhamannan S."/>
            <person name="Rosenzweig C.N."/>
            <person name="Skowronski E.W."/>
        </authorList>
    </citation>
    <scope>NUCLEOTIDE SEQUENCE [LARGE SCALE GENOMIC DNA]</scope>
    <source>
        <strain evidence="4 5">CC-PW-9</strain>
    </source>
</reference>
<evidence type="ECO:0000259" key="3">
    <source>
        <dbReference type="PROSITE" id="PS50110"/>
    </source>
</evidence>
<proteinExistence type="predicted"/>
<feature type="modified residue" description="4-aspartylphosphate" evidence="1">
    <location>
        <position position="61"/>
    </location>
</feature>
<protein>
    <submittedName>
        <fullName evidence="4">Response regulator</fullName>
    </submittedName>
</protein>
<dbReference type="GO" id="GO:0005737">
    <property type="term" value="C:cytoplasm"/>
    <property type="evidence" value="ECO:0007669"/>
    <property type="project" value="UniProtKB-ARBA"/>
</dbReference>